<dbReference type="AlphaFoldDB" id="A0A0F9SJX3"/>
<evidence type="ECO:0000259" key="2">
    <source>
        <dbReference type="PROSITE" id="PS50104"/>
    </source>
</evidence>
<feature type="coiled-coil region" evidence="1">
    <location>
        <begin position="133"/>
        <end position="160"/>
    </location>
</feature>
<dbReference type="InterPro" id="IPR035897">
    <property type="entry name" value="Toll_tir_struct_dom_sf"/>
</dbReference>
<reference evidence="3" key="1">
    <citation type="journal article" date="2015" name="Nature">
        <title>Complex archaea that bridge the gap between prokaryotes and eukaryotes.</title>
        <authorList>
            <person name="Spang A."/>
            <person name="Saw J.H."/>
            <person name="Jorgensen S.L."/>
            <person name="Zaremba-Niedzwiedzka K."/>
            <person name="Martijn J."/>
            <person name="Lind A.E."/>
            <person name="van Eijk R."/>
            <person name="Schleper C."/>
            <person name="Guy L."/>
            <person name="Ettema T.J."/>
        </authorList>
    </citation>
    <scope>NUCLEOTIDE SEQUENCE</scope>
</reference>
<dbReference type="InterPro" id="IPR000157">
    <property type="entry name" value="TIR_dom"/>
</dbReference>
<evidence type="ECO:0000313" key="3">
    <source>
        <dbReference type="EMBL" id="KKN37246.1"/>
    </source>
</evidence>
<sequence length="162" mass="19131">MENQKEISQVFFCEEDLAGNIDEWMLDAVQKCQLMLFIGTRKSVLNSPDCANELQFADKFSIPVIPIKGYDIDWPDLAEINLSRELGLEFDKENFNEFFINLYQYILNFKQEIDLMDKEGRQKGVTDIYERFRLMLDETINDIKRKIDDLAERITKLEEKAN</sequence>
<dbReference type="EMBL" id="LAZR01001907">
    <property type="protein sequence ID" value="KKN37246.1"/>
    <property type="molecule type" value="Genomic_DNA"/>
</dbReference>
<proteinExistence type="predicted"/>
<gene>
    <name evidence="3" type="ORF">LCGC14_0765370</name>
</gene>
<keyword evidence="1" id="KW-0175">Coiled coil</keyword>
<dbReference type="PROSITE" id="PS50104">
    <property type="entry name" value="TIR"/>
    <property type="match status" value="1"/>
</dbReference>
<dbReference type="SUPFAM" id="SSF52200">
    <property type="entry name" value="Toll/Interleukin receptor TIR domain"/>
    <property type="match status" value="1"/>
</dbReference>
<comment type="caution">
    <text evidence="3">The sequence shown here is derived from an EMBL/GenBank/DDBJ whole genome shotgun (WGS) entry which is preliminary data.</text>
</comment>
<protein>
    <recommendedName>
        <fullName evidence="2">TIR domain-containing protein</fullName>
    </recommendedName>
</protein>
<dbReference type="GO" id="GO:0007165">
    <property type="term" value="P:signal transduction"/>
    <property type="evidence" value="ECO:0007669"/>
    <property type="project" value="InterPro"/>
</dbReference>
<organism evidence="3">
    <name type="scientific">marine sediment metagenome</name>
    <dbReference type="NCBI Taxonomy" id="412755"/>
    <lineage>
        <taxon>unclassified sequences</taxon>
        <taxon>metagenomes</taxon>
        <taxon>ecological metagenomes</taxon>
    </lineage>
</organism>
<feature type="domain" description="TIR" evidence="2">
    <location>
        <begin position="1"/>
        <end position="132"/>
    </location>
</feature>
<accession>A0A0F9SJX3</accession>
<name>A0A0F9SJX3_9ZZZZ</name>
<evidence type="ECO:0000256" key="1">
    <source>
        <dbReference type="SAM" id="Coils"/>
    </source>
</evidence>